<proteinExistence type="predicted"/>
<accession>A0A8X6M9K2</accession>
<reference evidence="1" key="1">
    <citation type="submission" date="2020-08" db="EMBL/GenBank/DDBJ databases">
        <title>Multicomponent nature underlies the extraordinary mechanical properties of spider dragline silk.</title>
        <authorList>
            <person name="Kono N."/>
            <person name="Nakamura H."/>
            <person name="Mori M."/>
            <person name="Yoshida Y."/>
            <person name="Ohtoshi R."/>
            <person name="Malay A.D."/>
            <person name="Moran D.A.P."/>
            <person name="Tomita M."/>
            <person name="Numata K."/>
            <person name="Arakawa K."/>
        </authorList>
    </citation>
    <scope>NUCLEOTIDE SEQUENCE</scope>
</reference>
<dbReference type="EMBL" id="BMAV01025194">
    <property type="protein sequence ID" value="GFS39365.1"/>
    <property type="molecule type" value="Genomic_DNA"/>
</dbReference>
<dbReference type="AlphaFoldDB" id="A0A8X6M9K2"/>
<evidence type="ECO:0000313" key="2">
    <source>
        <dbReference type="Proteomes" id="UP000886998"/>
    </source>
</evidence>
<gene>
    <name evidence="1" type="ORF">TNIN_392591</name>
</gene>
<comment type="caution">
    <text evidence="1">The sequence shown here is derived from an EMBL/GenBank/DDBJ whole genome shotgun (WGS) entry which is preliminary data.</text>
</comment>
<protein>
    <submittedName>
        <fullName evidence="1">Uncharacterized protein</fullName>
    </submittedName>
</protein>
<organism evidence="1 2">
    <name type="scientific">Trichonephila inaurata madagascariensis</name>
    <dbReference type="NCBI Taxonomy" id="2747483"/>
    <lineage>
        <taxon>Eukaryota</taxon>
        <taxon>Metazoa</taxon>
        <taxon>Ecdysozoa</taxon>
        <taxon>Arthropoda</taxon>
        <taxon>Chelicerata</taxon>
        <taxon>Arachnida</taxon>
        <taxon>Araneae</taxon>
        <taxon>Araneomorphae</taxon>
        <taxon>Entelegynae</taxon>
        <taxon>Araneoidea</taxon>
        <taxon>Nephilidae</taxon>
        <taxon>Trichonephila</taxon>
        <taxon>Trichonephila inaurata</taxon>
    </lineage>
</organism>
<evidence type="ECO:0000313" key="1">
    <source>
        <dbReference type="EMBL" id="GFS39365.1"/>
    </source>
</evidence>
<dbReference type="Proteomes" id="UP000886998">
    <property type="component" value="Unassembled WGS sequence"/>
</dbReference>
<name>A0A8X6M9K2_9ARAC</name>
<keyword evidence="2" id="KW-1185">Reference proteome</keyword>
<sequence length="128" mass="14464">MGFILIRRADIATPRSSSLAIVPFFPHGAILVLLCTSCMCTMLQYQLVGKQQQNRQVCLRHRKNVTKYSEIHYHSVTTLVIEHALSIPAPLAISENFVLFLYLLFDPNQFEISTNFAAKVLIVATLDQ</sequence>